<dbReference type="CDD" id="cd00761">
    <property type="entry name" value="Glyco_tranf_GTA_type"/>
    <property type="match status" value="1"/>
</dbReference>
<gene>
    <name evidence="2" type="primary">epsE</name>
    <name evidence="2" type="ORF">HDIA_0373</name>
</gene>
<name>A0A2C9D0Z8_9HYPH</name>
<evidence type="ECO:0000313" key="3">
    <source>
        <dbReference type="Proteomes" id="UP000223606"/>
    </source>
</evidence>
<dbReference type="Gene3D" id="3.40.50.150">
    <property type="entry name" value="Vaccinia Virus protein VP39"/>
    <property type="match status" value="1"/>
</dbReference>
<dbReference type="InterPro" id="IPR001173">
    <property type="entry name" value="Glyco_trans_2-like"/>
</dbReference>
<dbReference type="Pfam" id="PF00535">
    <property type="entry name" value="Glycos_transf_2"/>
    <property type="match status" value="1"/>
</dbReference>
<feature type="domain" description="Glycosyltransferase 2-like" evidence="1">
    <location>
        <begin position="14"/>
        <end position="197"/>
    </location>
</feature>
<keyword evidence="3" id="KW-1185">Reference proteome</keyword>
<evidence type="ECO:0000313" key="2">
    <source>
        <dbReference type="EMBL" id="SON53914.1"/>
    </source>
</evidence>
<dbReference type="InterPro" id="IPR029063">
    <property type="entry name" value="SAM-dependent_MTases_sf"/>
</dbReference>
<dbReference type="OrthoDB" id="9794124at2"/>
<dbReference type="SUPFAM" id="SSF53448">
    <property type="entry name" value="Nucleotide-diphospho-sugar transferases"/>
    <property type="match status" value="1"/>
</dbReference>
<dbReference type="GO" id="GO:0016758">
    <property type="term" value="F:hexosyltransferase activity"/>
    <property type="evidence" value="ECO:0007669"/>
    <property type="project" value="UniProtKB-ARBA"/>
</dbReference>
<dbReference type="InterPro" id="IPR029044">
    <property type="entry name" value="Nucleotide-diphossugar_trans"/>
</dbReference>
<dbReference type="Proteomes" id="UP000223606">
    <property type="component" value="Chromosome 1"/>
</dbReference>
<keyword evidence="2" id="KW-0328">Glycosyltransferase</keyword>
<dbReference type="PANTHER" id="PTHR22916">
    <property type="entry name" value="GLYCOSYLTRANSFERASE"/>
    <property type="match status" value="1"/>
</dbReference>
<dbReference type="KEGG" id="hdi:HDIA_0373"/>
<protein>
    <submittedName>
        <fullName evidence="2">Putative glycosyltransferase EpsE</fullName>
        <ecNumber evidence="2">2.4.-.-</ecNumber>
    </submittedName>
</protein>
<dbReference type="Gene3D" id="3.90.550.10">
    <property type="entry name" value="Spore Coat Polysaccharide Biosynthesis Protein SpsA, Chain A"/>
    <property type="match status" value="1"/>
</dbReference>
<dbReference type="RefSeq" id="WP_099553833.1">
    <property type="nucleotide sequence ID" value="NZ_LT960614.1"/>
</dbReference>
<organism evidence="2 3">
    <name type="scientific">Hartmannibacter diazotrophicus</name>
    <dbReference type="NCBI Taxonomy" id="1482074"/>
    <lineage>
        <taxon>Bacteria</taxon>
        <taxon>Pseudomonadati</taxon>
        <taxon>Pseudomonadota</taxon>
        <taxon>Alphaproteobacteria</taxon>
        <taxon>Hyphomicrobiales</taxon>
        <taxon>Pleomorphomonadaceae</taxon>
        <taxon>Hartmannibacter</taxon>
    </lineage>
</organism>
<proteinExistence type="predicted"/>
<reference evidence="3" key="1">
    <citation type="submission" date="2017-09" db="EMBL/GenBank/DDBJ databases">
        <title>Genome sequence of Nannocystis excedens DSM 71.</title>
        <authorList>
            <person name="Blom J."/>
        </authorList>
    </citation>
    <scope>NUCLEOTIDE SEQUENCE [LARGE SCALE GENOMIC DNA]</scope>
    <source>
        <strain evidence="3">type strain: E19</strain>
    </source>
</reference>
<dbReference type="SUPFAM" id="SSF53335">
    <property type="entry name" value="S-adenosyl-L-methionine-dependent methyltransferases"/>
    <property type="match status" value="1"/>
</dbReference>
<dbReference type="AlphaFoldDB" id="A0A2C9D0Z8"/>
<dbReference type="EMBL" id="LT960614">
    <property type="protein sequence ID" value="SON53914.1"/>
    <property type="molecule type" value="Genomic_DNA"/>
</dbReference>
<dbReference type="CDD" id="cd02440">
    <property type="entry name" value="AdoMet_MTases"/>
    <property type="match status" value="1"/>
</dbReference>
<accession>A0A2C9D0Z8</accession>
<sequence>MTASAAGEASPLVSCMMIFFNAERFIGEALSSIEAQTYGNWELVIVDDGSTDASRAIVEDFTRRHSGRVRLLEHEDRQNRGKSVSRNLAVASASGAYVAMLDADDAWLPHKLAEQVSFMNDRPDVAMLYGPVSFWYSWTGRPRDSLCRHVSRLGVEPGRTYDPDLLLTRLLRSTVSGYESTSPYPSAVMVRREIFEEAGGFDDDFRLLFDDTVFFVKAFLKCRVFVSDKIWALYRVHPDETYSPSYETAMQKGEWTADGLSAPTRRFLERAVSYIRAVGGVSLGLRLTVIFVMLRYTHPRLLPVLELSLSIHRTAKGWMSRLRRLTGHRSGEGMPGSLDGAILAGTQPLFPREGNRGKALDRIFALDFCRSWSERIRGDVLEFGDDAKARQFGRDASSIRIAPMDGIPAMLDGSASMAQRTFDCIIAIDVIQYQPDVRAFLEGVTGLLKPGGSLLVSFPGLLPLLEGQGDLWRFTPDGVRRLLAKVCPGADIEIVTYGNAATAAGIQHGLGERDFGPELLQASDLTRAVMIMARITKAD</sequence>
<keyword evidence="2" id="KW-0808">Transferase</keyword>
<evidence type="ECO:0000259" key="1">
    <source>
        <dbReference type="Pfam" id="PF00535"/>
    </source>
</evidence>
<dbReference type="EC" id="2.4.-.-" evidence="2"/>
<dbReference type="PANTHER" id="PTHR22916:SF3">
    <property type="entry name" value="UDP-GLCNAC:BETAGAL BETA-1,3-N-ACETYLGLUCOSAMINYLTRANSFERASE-LIKE PROTEIN 1"/>
    <property type="match status" value="1"/>
</dbReference>